<proteinExistence type="predicted"/>
<dbReference type="OrthoDB" id="6281835at2759"/>
<feature type="signal peptide" evidence="2">
    <location>
        <begin position="1"/>
        <end position="22"/>
    </location>
</feature>
<sequence>MRFVMWAPLGLTTLILLTGLQATPITTDNPGTGKPSTVGLLEEHLTHAPTTGPSTVSSILREVMALSRLLSPLPDGAYWTGGKLVRYRVNNMRRPTSTDHVVLTWNDGRVGRPSILGLTRADEEQLREGYTYCLALNLKEATWQARDCSDRLPYACLITPRQTGFTNKVPLVPQFGESTEVPEMTAATTEEDLSQTTADLLAGEMATSQPMSTTPTTQNVNTLTPLTTGAVSTQSLTTETGATPSTASGMTEILSGVAYQTTGMPTTAKVLSGVAYETTGIPTTATAVNVVKHETTGMPTTNKLLWGVAHHTTGMPTTARVMSGVAHHTTGMPKTTAKLLSGVSYETTGMPTTAKMLNAVAHETTGMPTTAKVLGSVAHQTTGLPTTARVLDEETVDNEAF</sequence>
<dbReference type="EMBL" id="UZAN01041445">
    <property type="protein sequence ID" value="VDP73034.1"/>
    <property type="molecule type" value="Genomic_DNA"/>
</dbReference>
<organism evidence="5">
    <name type="scientific">Echinostoma caproni</name>
    <dbReference type="NCBI Taxonomy" id="27848"/>
    <lineage>
        <taxon>Eukaryota</taxon>
        <taxon>Metazoa</taxon>
        <taxon>Spiralia</taxon>
        <taxon>Lophotrochozoa</taxon>
        <taxon>Platyhelminthes</taxon>
        <taxon>Trematoda</taxon>
        <taxon>Digenea</taxon>
        <taxon>Plagiorchiida</taxon>
        <taxon>Echinostomata</taxon>
        <taxon>Echinostomatoidea</taxon>
        <taxon>Echinostomatidae</taxon>
        <taxon>Echinostoma</taxon>
    </lineage>
</organism>
<reference evidence="5" key="1">
    <citation type="submission" date="2016-06" db="UniProtKB">
        <authorList>
            <consortium name="WormBaseParasite"/>
        </authorList>
    </citation>
    <scope>IDENTIFICATION</scope>
</reference>
<dbReference type="AlphaFoldDB" id="A0A183ACA4"/>
<accession>A0A183ACA4</accession>
<feature type="chain" id="PRO_5043137944" evidence="2">
    <location>
        <begin position="23"/>
        <end position="401"/>
    </location>
</feature>
<evidence type="ECO:0000313" key="4">
    <source>
        <dbReference type="Proteomes" id="UP000272942"/>
    </source>
</evidence>
<keyword evidence="4" id="KW-1185">Reference proteome</keyword>
<dbReference type="WBParaSite" id="ECPE_0000460101-mRNA-1">
    <property type="protein sequence ID" value="ECPE_0000460101-mRNA-1"/>
    <property type="gene ID" value="ECPE_0000460101"/>
</dbReference>
<protein>
    <submittedName>
        <fullName evidence="5">C-type lectin domain-containing protein</fullName>
    </submittedName>
</protein>
<dbReference type="Proteomes" id="UP000272942">
    <property type="component" value="Unassembled WGS sequence"/>
</dbReference>
<reference evidence="3 4" key="2">
    <citation type="submission" date="2018-11" db="EMBL/GenBank/DDBJ databases">
        <authorList>
            <consortium name="Pathogen Informatics"/>
        </authorList>
    </citation>
    <scope>NUCLEOTIDE SEQUENCE [LARGE SCALE GENOMIC DNA]</scope>
    <source>
        <strain evidence="3 4">Egypt</strain>
    </source>
</reference>
<evidence type="ECO:0000313" key="5">
    <source>
        <dbReference type="WBParaSite" id="ECPE_0000460101-mRNA-1"/>
    </source>
</evidence>
<evidence type="ECO:0000256" key="2">
    <source>
        <dbReference type="SAM" id="SignalP"/>
    </source>
</evidence>
<evidence type="ECO:0000313" key="3">
    <source>
        <dbReference type="EMBL" id="VDP73034.1"/>
    </source>
</evidence>
<name>A0A183ACA4_9TREM</name>
<gene>
    <name evidence="3" type="ORF">ECPE_LOCUS4589</name>
</gene>
<feature type="region of interest" description="Disordered" evidence="1">
    <location>
        <begin position="229"/>
        <end position="248"/>
    </location>
</feature>
<evidence type="ECO:0000256" key="1">
    <source>
        <dbReference type="SAM" id="MobiDB-lite"/>
    </source>
</evidence>
<keyword evidence="2" id="KW-0732">Signal</keyword>